<dbReference type="SUPFAM" id="SSF52467">
    <property type="entry name" value="DHS-like NAD/FAD-binding domain"/>
    <property type="match status" value="1"/>
</dbReference>
<comment type="similarity">
    <text evidence="1 3">Belongs to the TPP enzyme family.</text>
</comment>
<dbReference type="GO" id="GO:0044272">
    <property type="term" value="P:sulfur compound biosynthetic process"/>
    <property type="evidence" value="ECO:0007669"/>
    <property type="project" value="UniProtKB-ARBA"/>
</dbReference>
<dbReference type="HOGENOM" id="CLU_013748_3_1_2"/>
<evidence type="ECO:0000259" key="6">
    <source>
        <dbReference type="Pfam" id="PF02776"/>
    </source>
</evidence>
<dbReference type="RefSeq" id="WP_009886623.1">
    <property type="nucleotide sequence ID" value="NC_021592.1"/>
</dbReference>
<keyword evidence="2 3" id="KW-0786">Thiamine pyrophosphate</keyword>
<dbReference type="Pfam" id="PF00205">
    <property type="entry name" value="TPP_enzyme_M"/>
    <property type="match status" value="1"/>
</dbReference>
<evidence type="ECO:0000259" key="4">
    <source>
        <dbReference type="Pfam" id="PF00205"/>
    </source>
</evidence>
<accession>S0ANT8</accession>
<dbReference type="InterPro" id="IPR029061">
    <property type="entry name" value="THDP-binding"/>
</dbReference>
<evidence type="ECO:0000256" key="1">
    <source>
        <dbReference type="ARBA" id="ARBA00007812"/>
    </source>
</evidence>
<feature type="domain" description="Thiamine pyrophosphate enzyme N-terminal TPP-binding" evidence="6">
    <location>
        <begin position="6"/>
        <end position="104"/>
    </location>
</feature>
<dbReference type="GO" id="GO:0050660">
    <property type="term" value="F:flavin adenine dinucleotide binding"/>
    <property type="evidence" value="ECO:0007669"/>
    <property type="project" value="TreeGrafter"/>
</dbReference>
<dbReference type="PATRIC" id="fig|333146.12.peg.610"/>
<dbReference type="InterPro" id="IPR045229">
    <property type="entry name" value="TPP_enz"/>
</dbReference>
<dbReference type="PANTHER" id="PTHR18968:SF13">
    <property type="entry name" value="ACETOLACTATE SYNTHASE CATALYTIC SUBUNIT, MITOCHONDRIAL"/>
    <property type="match status" value="1"/>
</dbReference>
<dbReference type="SUPFAM" id="SSF52518">
    <property type="entry name" value="Thiamin diphosphate-binding fold (THDP-binding)"/>
    <property type="match status" value="2"/>
</dbReference>
<dbReference type="PANTHER" id="PTHR18968">
    <property type="entry name" value="THIAMINE PYROPHOSPHATE ENZYMES"/>
    <property type="match status" value="1"/>
</dbReference>
<feature type="domain" description="Thiamine pyrophosphate enzyme TPP-binding" evidence="5">
    <location>
        <begin position="374"/>
        <end position="497"/>
    </location>
</feature>
<dbReference type="InterPro" id="IPR012000">
    <property type="entry name" value="Thiamin_PyroP_enz_cen_dom"/>
</dbReference>
<name>S0ANT8_FERAC</name>
<dbReference type="EMBL" id="CP004145">
    <property type="protein sequence ID" value="AGO60576.1"/>
    <property type="molecule type" value="Genomic_DNA"/>
</dbReference>
<dbReference type="KEGG" id="fac:FACI_IFERC01G0596"/>
<dbReference type="CDD" id="cd07035">
    <property type="entry name" value="TPP_PYR_POX_like"/>
    <property type="match status" value="1"/>
</dbReference>
<dbReference type="Pfam" id="PF02775">
    <property type="entry name" value="TPP_enzyme_C"/>
    <property type="match status" value="1"/>
</dbReference>
<dbReference type="Gene3D" id="3.40.50.970">
    <property type="match status" value="2"/>
</dbReference>
<dbReference type="GO" id="GO:0009097">
    <property type="term" value="P:isoleucine biosynthetic process"/>
    <property type="evidence" value="ECO:0007669"/>
    <property type="project" value="TreeGrafter"/>
</dbReference>
<gene>
    <name evidence="7" type="ORF">FACI_IFERC00001G0596</name>
</gene>
<dbReference type="InterPro" id="IPR029035">
    <property type="entry name" value="DHS-like_NAD/FAD-binding_dom"/>
</dbReference>
<dbReference type="GO" id="GO:0009099">
    <property type="term" value="P:L-valine biosynthetic process"/>
    <property type="evidence" value="ECO:0007669"/>
    <property type="project" value="TreeGrafter"/>
</dbReference>
<dbReference type="InterPro" id="IPR011766">
    <property type="entry name" value="TPP_enzyme_TPP-bd"/>
</dbReference>
<dbReference type="Proteomes" id="UP000014660">
    <property type="component" value="Chromosome"/>
</dbReference>
<dbReference type="Pfam" id="PF02776">
    <property type="entry name" value="TPP_enzyme_N"/>
    <property type="match status" value="1"/>
</dbReference>
<dbReference type="InterPro" id="IPR012001">
    <property type="entry name" value="Thiamin_PyroP_enz_TPP-bd_dom"/>
</dbReference>
<dbReference type="GO" id="GO:0003984">
    <property type="term" value="F:acetolactate synthase activity"/>
    <property type="evidence" value="ECO:0007669"/>
    <property type="project" value="TreeGrafter"/>
</dbReference>
<feature type="domain" description="Thiamine pyrophosphate enzyme central" evidence="4">
    <location>
        <begin position="188"/>
        <end position="297"/>
    </location>
</feature>
<dbReference type="CDD" id="cd02002">
    <property type="entry name" value="TPP_BFDC"/>
    <property type="match status" value="1"/>
</dbReference>
<keyword evidence="8" id="KW-1185">Reference proteome</keyword>
<reference evidence="7 8" key="1">
    <citation type="journal article" date="2007" name="Proc. Natl. Acad. Sci. U.S.A.">
        <title>Genome dynamics in a natural archaeal population.</title>
        <authorList>
            <person name="Allen E.E."/>
            <person name="Tyson G.W."/>
            <person name="Whitaker R.J."/>
            <person name="Detter J.C."/>
            <person name="Richardson P.M."/>
            <person name="Banfield J.F."/>
        </authorList>
    </citation>
    <scope>NUCLEOTIDE SEQUENCE [LARGE SCALE GENOMIC DNA]</scope>
    <source>
        <strain evidence="8">fer1</strain>
    </source>
</reference>
<evidence type="ECO:0000259" key="5">
    <source>
        <dbReference type="Pfam" id="PF02775"/>
    </source>
</evidence>
<evidence type="ECO:0000313" key="7">
    <source>
        <dbReference type="EMBL" id="AGO60576.1"/>
    </source>
</evidence>
<evidence type="ECO:0000256" key="3">
    <source>
        <dbReference type="RuleBase" id="RU362132"/>
    </source>
</evidence>
<evidence type="ECO:0000313" key="8">
    <source>
        <dbReference type="Proteomes" id="UP000014660"/>
    </source>
</evidence>
<dbReference type="Gene3D" id="3.40.50.1220">
    <property type="entry name" value="TPP-binding domain"/>
    <property type="match status" value="1"/>
</dbReference>
<dbReference type="GeneID" id="16024748"/>
<proteinExistence type="inferred from homology"/>
<protein>
    <submittedName>
        <fullName evidence="7">Benzoylformate decarboxylase</fullName>
    </submittedName>
</protein>
<dbReference type="GO" id="GO:0030976">
    <property type="term" value="F:thiamine pyrophosphate binding"/>
    <property type="evidence" value="ECO:0007669"/>
    <property type="project" value="InterPro"/>
</dbReference>
<dbReference type="AlphaFoldDB" id="S0ANT8"/>
<dbReference type="GO" id="GO:0000287">
    <property type="term" value="F:magnesium ion binding"/>
    <property type="evidence" value="ECO:0007669"/>
    <property type="project" value="InterPro"/>
</dbReference>
<dbReference type="GO" id="GO:0005948">
    <property type="term" value="C:acetolactate synthase complex"/>
    <property type="evidence" value="ECO:0007669"/>
    <property type="project" value="TreeGrafter"/>
</dbReference>
<sequence>MIAMIGYKILNKTLKNMKLFPVFGNPGTTEIPMLEGVSSDEYILTLHDSISVGMADGRAQLTRKPSFVNLHSILGVGNSMAFIYSAFVHRVPVIITAGEQDSRHIFYDPLLSGNIGDMISPYVKYKFEVNSANDIEKSIRRAYTSSMAPPYSLSFLGFPMDIMGEEGKYSGLNLPDSNSNVVDINAVKYIAEMINSSKNPVMVTGYELDMYGGIGYARAFASKLGIPVFAEPFASRAPFDSGDKNYAGDLPPVAALINDKLSEHDLIIIVGGDINLYPYSKADLLEGKEIIKIGMDISGKIGDSYFMNPAAFLQSVIEYIKPRKPSVIPGKPAIDKNSQIQRVMLKISKNFGDYTISDESISASPFLRNIVGYKPDSYFIGKSGQIGWALPAAAGMATVKDKVLCVIGDGAFMYTSQTLWTIKNYNLPVKIIILDNHGYGILKKFSDVNYKESKKYLSFSIELKKVLDSFNIESRENDETMEDIEWLRNIKGPAALIVNVDKPYGYNLFG</sequence>
<evidence type="ECO:0000256" key="2">
    <source>
        <dbReference type="ARBA" id="ARBA00023052"/>
    </source>
</evidence>
<organism evidence="7 8">
    <name type="scientific">Ferroplasma acidarmanus Fer1</name>
    <dbReference type="NCBI Taxonomy" id="333146"/>
    <lineage>
        <taxon>Archaea</taxon>
        <taxon>Methanobacteriati</taxon>
        <taxon>Thermoplasmatota</taxon>
        <taxon>Thermoplasmata</taxon>
        <taxon>Thermoplasmatales</taxon>
        <taxon>Ferroplasmaceae</taxon>
        <taxon>Ferroplasma</taxon>
    </lineage>
</organism>